<dbReference type="PROSITE" id="PS51257">
    <property type="entry name" value="PROKAR_LIPOPROTEIN"/>
    <property type="match status" value="1"/>
</dbReference>
<accession>A0ABU5E538</accession>
<evidence type="ECO:0000313" key="3">
    <source>
        <dbReference type="EMBL" id="MDY0881249.1"/>
    </source>
</evidence>
<name>A0ABU5E538_9PROT</name>
<dbReference type="Proteomes" id="UP001279642">
    <property type="component" value="Unassembled WGS sequence"/>
</dbReference>
<feature type="chain" id="PRO_5045411747" description="Lipoprotein" evidence="2">
    <location>
        <begin position="26"/>
        <end position="59"/>
    </location>
</feature>
<evidence type="ECO:0000313" key="4">
    <source>
        <dbReference type="Proteomes" id="UP001279642"/>
    </source>
</evidence>
<dbReference type="EMBL" id="JAXCLW010000001">
    <property type="protein sequence ID" value="MDY0881249.1"/>
    <property type="molecule type" value="Genomic_DNA"/>
</dbReference>
<sequence>MTMSKTVVRRILLPMLAVIAVGSLAGCGRNGEPVLPDKKQDGFPAQYPRNTDPQSGVFN</sequence>
<feature type="signal peptide" evidence="2">
    <location>
        <begin position="1"/>
        <end position="25"/>
    </location>
</feature>
<dbReference type="RefSeq" id="WP_320506321.1">
    <property type="nucleotide sequence ID" value="NZ_JAXCLW010000001.1"/>
</dbReference>
<evidence type="ECO:0000256" key="1">
    <source>
        <dbReference type="SAM" id="MobiDB-lite"/>
    </source>
</evidence>
<evidence type="ECO:0000256" key="2">
    <source>
        <dbReference type="SAM" id="SignalP"/>
    </source>
</evidence>
<keyword evidence="2" id="KW-0732">Signal</keyword>
<feature type="region of interest" description="Disordered" evidence="1">
    <location>
        <begin position="30"/>
        <end position="59"/>
    </location>
</feature>
<reference evidence="3 4" key="1">
    <citation type="journal article" date="2016" name="Antonie Van Leeuwenhoek">
        <title>Dongia soli sp. nov., isolated from soil from Dokdo, Korea.</title>
        <authorList>
            <person name="Kim D.U."/>
            <person name="Lee H."/>
            <person name="Kim H."/>
            <person name="Kim S.G."/>
            <person name="Ka J.O."/>
        </authorList>
    </citation>
    <scope>NUCLEOTIDE SEQUENCE [LARGE SCALE GENOMIC DNA]</scope>
    <source>
        <strain evidence="3 4">D78</strain>
    </source>
</reference>
<protein>
    <recommendedName>
        <fullName evidence="5">Lipoprotein</fullName>
    </recommendedName>
</protein>
<gene>
    <name evidence="3" type="ORF">SMD27_00190</name>
</gene>
<evidence type="ECO:0008006" key="5">
    <source>
        <dbReference type="Google" id="ProtNLM"/>
    </source>
</evidence>
<keyword evidence="4" id="KW-1185">Reference proteome</keyword>
<organism evidence="3 4">
    <name type="scientific">Dongia soli</name>
    <dbReference type="NCBI Taxonomy" id="600628"/>
    <lineage>
        <taxon>Bacteria</taxon>
        <taxon>Pseudomonadati</taxon>
        <taxon>Pseudomonadota</taxon>
        <taxon>Alphaproteobacteria</taxon>
        <taxon>Rhodospirillales</taxon>
        <taxon>Dongiaceae</taxon>
        <taxon>Dongia</taxon>
    </lineage>
</organism>
<feature type="compositionally biased region" description="Polar residues" evidence="1">
    <location>
        <begin position="48"/>
        <end position="59"/>
    </location>
</feature>
<proteinExistence type="predicted"/>
<comment type="caution">
    <text evidence="3">The sequence shown here is derived from an EMBL/GenBank/DDBJ whole genome shotgun (WGS) entry which is preliminary data.</text>
</comment>